<feature type="domain" description="Guanylate cyclase" evidence="14">
    <location>
        <begin position="1160"/>
        <end position="1281"/>
    </location>
</feature>
<evidence type="ECO:0000256" key="12">
    <source>
        <dbReference type="SAM" id="MobiDB-lite"/>
    </source>
</evidence>
<dbReference type="Proteomes" id="UP000051952">
    <property type="component" value="Unassembled WGS sequence"/>
</dbReference>
<feature type="transmembrane region" description="Helical" evidence="13">
    <location>
        <begin position="428"/>
        <end position="447"/>
    </location>
</feature>
<evidence type="ECO:0000256" key="2">
    <source>
        <dbReference type="ARBA" id="ARBA00004141"/>
    </source>
</evidence>
<keyword evidence="5" id="KW-0479">Metal-binding</keyword>
<feature type="transmembrane region" description="Helical" evidence="13">
    <location>
        <begin position="823"/>
        <end position="841"/>
    </location>
</feature>
<dbReference type="GO" id="GO:0009190">
    <property type="term" value="P:cyclic nucleotide biosynthetic process"/>
    <property type="evidence" value="ECO:0007669"/>
    <property type="project" value="InterPro"/>
</dbReference>
<gene>
    <name evidence="15" type="ORF">BSAL_67295</name>
</gene>
<keyword evidence="8" id="KW-0460">Magnesium</keyword>
<keyword evidence="4 13" id="KW-0812">Transmembrane</keyword>
<sequence length="1340" mass="148206">MESQYPQTSNGGTNSCATNPLVDMILRSRTPSTLCDGESGDGRIDEAVVAPQHQERELPQQPIITDNNNVKDFHQNNRQKGEEAASTYHSRSHATRSSASNQSQTVEATALAKIRSIMCGLQDQRWVPTYIPFLSDRMIFELFWPTLSPPPTQSDLETVPSQQQPSDLMRDIKPVLDTRCRAALSSLPPQSSTNHASADTTFWLRHDAISMRFDDQSAEGEFCVHQYRHRLRGAVLAICIVTVIAVNMARSQNLKNSWRIHHSDAGQRSRVDPSIATICSIIPIMSLTCLAVVFVGLSRLFHRHDTGVQQLSRERLRTCVAIQEICICIAMCLFVPNIGTIIVTEWWCPVVHSEEAKIIHCISNLGYTSMTFIMMLIVPIIVFPIRFAAMLLLYVAMISELLIIIFFLFNDDAVAMVTAKHRSQPSSSVALCRIVLCILTACWLLFLKWKLEKVERLEFAMACKLEATSLELRHLRQTLGDQITTAVPTFVARRLISGQSVRQDNAHAVILIAGMVDVVSFMRTAGPADVVTLLNRIFFALDQCVNDPNVRSANIEKMQTIGDTYVCVFGLHSQRLPYEYEMFAAAPVMRQLATNMLFLTTAVSPLSIGLHVGQATGVVLGKSLTYVAVGSGIRECMLLMRRAKRRGTHSSPDFEEALNAATLVDPMLNFAHETQSQSEDHHQHDRIAAPSQLGIDEMAELGKFQGLNVQPSSSNESNTDGDTKNVNYEMMCSVASPCFNDPDLEAEYINSLLEVATPDHTSVQRNFNIAPTFVKDVYGAAHRTVYIGAAAVTIINIVVFLVMDIPCQSYLDGVGALDEPCGAILGLWSVAAVVALIAHHIEKLHLLELWLPNLNSRSWCRSGILIFILALHIIGYVFLSSSSFLLHNVLSDIALIGVVSLSRTTTNPLGTVLQDVILLVVPMMAIQFRLISSAQNDSDYDNISQSQSGAGGGGHDDGMYLTYSDRKAIARSWVIALAMFVVLDIAFRYLSDLDRRQRFATRHSLSVETKQLELQRATMAQFVDSIVPKFASDAFQQFIIHHQSHKRRGRDFVHPWLGSWFATKVMDLPVIVLQIATPIETVGCSREHCQTMHQQQQQQNPPQQPHNELEIKLSPTAERVGALSDTNANSSRSKRHSFSSLVNPLASTDSEYTSVPASKFQPGLTSSEDCTVEQRGYLERLQYVHGVIDRVVGSEAFRATVCKAKSSGDVVIFTTTCVEEDATRTPTLLQCAMEMMRNFAGGPCGPRVVLNSGLVVGAVIGTDRLTFELFGEAVATSLELLEAMHHQSLIVTDRVAQELLHCHQRVGGDPLNAPPSFGASAIWRIRGGQGVVRVHHVTLT</sequence>
<dbReference type="GO" id="GO:0007189">
    <property type="term" value="P:adenylate cyclase-activating G protein-coupled receptor signaling pathway"/>
    <property type="evidence" value="ECO:0007669"/>
    <property type="project" value="TreeGrafter"/>
</dbReference>
<dbReference type="SUPFAM" id="SSF55073">
    <property type="entry name" value="Nucleotide cyclase"/>
    <property type="match status" value="2"/>
</dbReference>
<dbReference type="Gene3D" id="3.30.70.1230">
    <property type="entry name" value="Nucleotide cyclase"/>
    <property type="match status" value="2"/>
</dbReference>
<accession>A0A0S4IQ33</accession>
<keyword evidence="9 13" id="KW-1133">Transmembrane helix</keyword>
<evidence type="ECO:0000256" key="9">
    <source>
        <dbReference type="ARBA" id="ARBA00022989"/>
    </source>
</evidence>
<reference evidence="16" key="1">
    <citation type="submission" date="2015-09" db="EMBL/GenBank/DDBJ databases">
        <authorList>
            <consortium name="Pathogen Informatics"/>
        </authorList>
    </citation>
    <scope>NUCLEOTIDE SEQUENCE [LARGE SCALE GENOMIC DNA]</scope>
    <source>
        <strain evidence="16">Lake Konstanz</strain>
    </source>
</reference>
<feature type="transmembrane region" description="Helical" evidence="13">
    <location>
        <begin position="275"/>
        <end position="297"/>
    </location>
</feature>
<keyword evidence="10 13" id="KW-0472">Membrane</keyword>
<evidence type="ECO:0000259" key="14">
    <source>
        <dbReference type="PROSITE" id="PS50125"/>
    </source>
</evidence>
<feature type="transmembrane region" description="Helical" evidence="13">
    <location>
        <begin position="390"/>
        <end position="408"/>
    </location>
</feature>
<evidence type="ECO:0000256" key="11">
    <source>
        <dbReference type="ARBA" id="ARBA00023239"/>
    </source>
</evidence>
<dbReference type="VEuPathDB" id="TriTrypDB:BSAL_67295"/>
<dbReference type="EMBL" id="CYKH01000450">
    <property type="protein sequence ID" value="CUF92421.1"/>
    <property type="molecule type" value="Genomic_DNA"/>
</dbReference>
<keyword evidence="6" id="KW-0547">Nucleotide-binding</keyword>
<feature type="domain" description="Guanylate cyclase" evidence="14">
    <location>
        <begin position="509"/>
        <end position="621"/>
    </location>
</feature>
<dbReference type="GO" id="GO:0046872">
    <property type="term" value="F:metal ion binding"/>
    <property type="evidence" value="ECO:0007669"/>
    <property type="project" value="UniProtKB-KW"/>
</dbReference>
<organism evidence="15 16">
    <name type="scientific">Bodo saltans</name>
    <name type="common">Flagellated protozoan</name>
    <dbReference type="NCBI Taxonomy" id="75058"/>
    <lineage>
        <taxon>Eukaryota</taxon>
        <taxon>Discoba</taxon>
        <taxon>Euglenozoa</taxon>
        <taxon>Kinetoplastea</taxon>
        <taxon>Metakinetoplastina</taxon>
        <taxon>Eubodonida</taxon>
        <taxon>Bodonidae</taxon>
        <taxon>Bodo</taxon>
    </lineage>
</organism>
<comment type="catalytic activity">
    <reaction evidence="1">
        <text>ATP = 3',5'-cyclic AMP + diphosphate</text>
        <dbReference type="Rhea" id="RHEA:15389"/>
        <dbReference type="ChEBI" id="CHEBI:30616"/>
        <dbReference type="ChEBI" id="CHEBI:33019"/>
        <dbReference type="ChEBI" id="CHEBI:58165"/>
        <dbReference type="EC" id="4.6.1.1"/>
    </reaction>
</comment>
<dbReference type="Pfam" id="PF00211">
    <property type="entry name" value="Guanylate_cyc"/>
    <property type="match status" value="1"/>
</dbReference>
<evidence type="ECO:0000256" key="3">
    <source>
        <dbReference type="ARBA" id="ARBA00012201"/>
    </source>
</evidence>
<dbReference type="GO" id="GO:0005886">
    <property type="term" value="C:plasma membrane"/>
    <property type="evidence" value="ECO:0007669"/>
    <property type="project" value="TreeGrafter"/>
</dbReference>
<keyword evidence="7" id="KW-0067">ATP-binding</keyword>
<feature type="transmembrane region" description="Helical" evidence="13">
    <location>
        <begin position="785"/>
        <end position="803"/>
    </location>
</feature>
<dbReference type="PANTHER" id="PTHR45627">
    <property type="entry name" value="ADENYLATE CYCLASE TYPE 1"/>
    <property type="match status" value="1"/>
</dbReference>
<feature type="transmembrane region" description="Helical" evidence="13">
    <location>
        <begin position="968"/>
        <end position="990"/>
    </location>
</feature>
<dbReference type="GO" id="GO:0005524">
    <property type="term" value="F:ATP binding"/>
    <property type="evidence" value="ECO:0007669"/>
    <property type="project" value="UniProtKB-KW"/>
</dbReference>
<keyword evidence="11" id="KW-0456">Lyase</keyword>
<keyword evidence="16" id="KW-1185">Reference proteome</keyword>
<feature type="transmembrane region" description="Helical" evidence="13">
    <location>
        <begin position="364"/>
        <end position="383"/>
    </location>
</feature>
<evidence type="ECO:0000313" key="15">
    <source>
        <dbReference type="EMBL" id="CUF92421.1"/>
    </source>
</evidence>
<feature type="region of interest" description="Disordered" evidence="12">
    <location>
        <begin position="53"/>
        <end position="103"/>
    </location>
</feature>
<protein>
    <recommendedName>
        <fullName evidence="3">adenylate cyclase</fullName>
        <ecNumber evidence="3">4.6.1.1</ecNumber>
    </recommendedName>
</protein>
<feature type="compositionally biased region" description="Basic and acidic residues" evidence="12">
    <location>
        <begin position="69"/>
        <end position="83"/>
    </location>
</feature>
<evidence type="ECO:0000256" key="5">
    <source>
        <dbReference type="ARBA" id="ARBA00022723"/>
    </source>
</evidence>
<evidence type="ECO:0000256" key="8">
    <source>
        <dbReference type="ARBA" id="ARBA00022842"/>
    </source>
</evidence>
<feature type="transmembrane region" description="Helical" evidence="13">
    <location>
        <begin position="885"/>
        <end position="902"/>
    </location>
</feature>
<evidence type="ECO:0000256" key="1">
    <source>
        <dbReference type="ARBA" id="ARBA00001593"/>
    </source>
</evidence>
<evidence type="ECO:0000256" key="10">
    <source>
        <dbReference type="ARBA" id="ARBA00023136"/>
    </source>
</evidence>
<dbReference type="PROSITE" id="PS50125">
    <property type="entry name" value="GUANYLATE_CYCLASE_2"/>
    <property type="match status" value="2"/>
</dbReference>
<evidence type="ECO:0000256" key="7">
    <source>
        <dbReference type="ARBA" id="ARBA00022840"/>
    </source>
</evidence>
<feature type="transmembrane region" description="Helical" evidence="13">
    <location>
        <begin position="318"/>
        <end position="344"/>
    </location>
</feature>
<dbReference type="GO" id="GO:0004016">
    <property type="term" value="F:adenylate cyclase activity"/>
    <property type="evidence" value="ECO:0007669"/>
    <property type="project" value="UniProtKB-EC"/>
</dbReference>
<comment type="subcellular location">
    <subcellularLocation>
        <location evidence="2">Membrane</location>
        <topology evidence="2">Multi-pass membrane protein</topology>
    </subcellularLocation>
</comment>
<evidence type="ECO:0000313" key="16">
    <source>
        <dbReference type="Proteomes" id="UP000051952"/>
    </source>
</evidence>
<dbReference type="InterPro" id="IPR029787">
    <property type="entry name" value="Nucleotide_cyclase"/>
</dbReference>
<dbReference type="InterPro" id="IPR001054">
    <property type="entry name" value="A/G_cyclase"/>
</dbReference>
<name>A0A0S4IQ33_BODSA</name>
<proteinExistence type="predicted"/>
<feature type="transmembrane region" description="Helical" evidence="13">
    <location>
        <begin position="909"/>
        <end position="931"/>
    </location>
</feature>
<evidence type="ECO:0000256" key="13">
    <source>
        <dbReference type="SAM" id="Phobius"/>
    </source>
</evidence>
<feature type="transmembrane region" description="Helical" evidence="13">
    <location>
        <begin position="862"/>
        <end position="879"/>
    </location>
</feature>
<evidence type="ECO:0000256" key="6">
    <source>
        <dbReference type="ARBA" id="ARBA00022741"/>
    </source>
</evidence>
<dbReference type="GO" id="GO:0035556">
    <property type="term" value="P:intracellular signal transduction"/>
    <property type="evidence" value="ECO:0007669"/>
    <property type="project" value="InterPro"/>
</dbReference>
<dbReference type="EC" id="4.6.1.1" evidence="3"/>
<evidence type="ECO:0000256" key="4">
    <source>
        <dbReference type="ARBA" id="ARBA00022692"/>
    </source>
</evidence>
<feature type="transmembrane region" description="Helical" evidence="13">
    <location>
        <begin position="231"/>
        <end position="249"/>
    </location>
</feature>
<dbReference type="PANTHER" id="PTHR45627:SF12">
    <property type="entry name" value="ADENYLATE CYCLASE TYPE 2"/>
    <property type="match status" value="1"/>
</dbReference>